<evidence type="ECO:0000313" key="2">
    <source>
        <dbReference type="EMBL" id="GBM65321.1"/>
    </source>
</evidence>
<dbReference type="InterPro" id="IPR012337">
    <property type="entry name" value="RNaseH-like_sf"/>
</dbReference>
<gene>
    <name evidence="2" type="primary">Mycbp2</name>
    <name evidence="2" type="ORF">AVEN_89690_1</name>
</gene>
<dbReference type="SUPFAM" id="SSF53098">
    <property type="entry name" value="Ribonuclease H-like"/>
    <property type="match status" value="1"/>
</dbReference>
<reference evidence="2 3" key="1">
    <citation type="journal article" date="2019" name="Sci. Rep.">
        <title>Orb-weaving spider Araneus ventricosus genome elucidates the spidroin gene catalogue.</title>
        <authorList>
            <person name="Kono N."/>
            <person name="Nakamura H."/>
            <person name="Ohtoshi R."/>
            <person name="Moran D.A.P."/>
            <person name="Shinohara A."/>
            <person name="Yoshida Y."/>
            <person name="Fujiwara M."/>
            <person name="Mori M."/>
            <person name="Tomita M."/>
            <person name="Arakawa K."/>
        </authorList>
    </citation>
    <scope>NUCLEOTIDE SEQUENCE [LARGE SCALE GENOMIC DNA]</scope>
</reference>
<evidence type="ECO:0000313" key="3">
    <source>
        <dbReference type="Proteomes" id="UP000499080"/>
    </source>
</evidence>
<dbReference type="PANTHER" id="PTHR37162">
    <property type="entry name" value="HAT FAMILY DIMERISATION DOMAINCONTAINING PROTEIN-RELATED"/>
    <property type="match status" value="1"/>
</dbReference>
<dbReference type="AlphaFoldDB" id="A0A4Y2HJ11"/>
<dbReference type="GO" id="GO:0003676">
    <property type="term" value="F:nucleic acid binding"/>
    <property type="evidence" value="ECO:0007669"/>
    <property type="project" value="InterPro"/>
</dbReference>
<dbReference type="Proteomes" id="UP000499080">
    <property type="component" value="Unassembled WGS sequence"/>
</dbReference>
<dbReference type="InterPro" id="IPR004875">
    <property type="entry name" value="DDE_SF_endonuclease_dom"/>
</dbReference>
<accession>A0A4Y2HJ11</accession>
<keyword evidence="3" id="KW-1185">Reference proteome</keyword>
<sequence length="1100" mass="126382">MQALLVLDNVPAHPLNLEDDILEEFKFIKVLYLPPNTTPILQPMDQQVISNFKKLYTKHLFRRCFEVTDNTNLTLREYWKDHFNIVVCLRMIDQAWLSVTTRTLTSAWKKLWPESVAERTFEGFEPEVPVEEEIVYLGKSMGLVIKERDVNELVEEHSQELTTEELQELQSQQHSGVLQEIGFEEEPEVEDTISTSEIKEILGMWERVSQFVDKKHPEKVATGLASELFNDTCLTHFRSILQGRKKQTSLDSFFLIRRKRQRPVKRKAVTKFKHTVAFKLCSAVQVLHMVQELLPLVASLNKKCPKTIPSSEKPLENDTERSEPNLSTTSNFYAIVESDHPYRPASVANYRVSFPSHIQWMSLEFDPQCGTAQVEDTLQVYVPSRNNSGQGAVPFTYGSKELLPLVASLNKKVCPKTIPSSEKPLENDTERSEPNLSTTQILCHPIVDVILIDLHQLLTTHRMFPKGEEAKGMKLSSRKVAYEISHGLGPYFLAKISKSIQSCSFFTLLFDETLNESNKKQLDIHVRFWNCELNAVQQSYVGSEMLFHATASDIDSAIMTCMKKANLPIKKLLMLGSDGPNVNKAVFKIFDHRLKSEVGEGLVNVGTCNLHIVHNAFGEGLQLDAFASIIDFLEDIDIWFRKYPSRKEDLIISSQCVDEEVVCNTLRYVSNRWLSVVPSCQRILKMYPALKQHFLVDLVGNKSDLIKTERYKRIRSALKSHLTPAYLHFLVSVGKIFDNFLRFLQSDKTLIHLLYDEMSNIVRKLLFRFISMESCQEKKDEDLLEIPLKSIMEKENLKCLDVGHEANKILSSIEAAAKRCFKLDAQNFYFSVTSYLLKKLPLKNQLLKSIQVLHPVARKEPVNKTIVMVKRLTKMLSRCVPLEEMDKILDEWRIYVSDEEIKEEWSVEKQPDEDVLQWKNIDAYWGNVLCLNDINIGKKRYYHLSKIVKAALCLSHGQAPVERGFSINKRMMSDRARMAQTTIVGLRLIKDSVKKENVSETVITKEMIHFYREAHSKYKAELLENESKEKKLDNVKKVPEYVRKTTQDELHSLKYNVDSAHKLIDEGNKRLEAALKRKSFADVAAAQALITAGNKKLKTS</sequence>
<dbReference type="PANTHER" id="PTHR37162:SF11">
    <property type="match status" value="1"/>
</dbReference>
<name>A0A4Y2HJ11_ARAVE</name>
<proteinExistence type="predicted"/>
<protein>
    <submittedName>
        <fullName evidence="2">E3 ubiquitin-protein ligase MYCBP2</fullName>
    </submittedName>
</protein>
<dbReference type="Pfam" id="PF03184">
    <property type="entry name" value="DDE_1"/>
    <property type="match status" value="1"/>
</dbReference>
<dbReference type="OrthoDB" id="6050183at2759"/>
<organism evidence="2 3">
    <name type="scientific">Araneus ventricosus</name>
    <name type="common">Orbweaver spider</name>
    <name type="synonym">Epeira ventricosa</name>
    <dbReference type="NCBI Taxonomy" id="182803"/>
    <lineage>
        <taxon>Eukaryota</taxon>
        <taxon>Metazoa</taxon>
        <taxon>Ecdysozoa</taxon>
        <taxon>Arthropoda</taxon>
        <taxon>Chelicerata</taxon>
        <taxon>Arachnida</taxon>
        <taxon>Araneae</taxon>
        <taxon>Araneomorphae</taxon>
        <taxon>Entelegynae</taxon>
        <taxon>Araneoidea</taxon>
        <taxon>Araneidae</taxon>
        <taxon>Araneus</taxon>
    </lineage>
</organism>
<evidence type="ECO:0000259" key="1">
    <source>
        <dbReference type="Pfam" id="PF03184"/>
    </source>
</evidence>
<dbReference type="EMBL" id="BGPR01001972">
    <property type="protein sequence ID" value="GBM65321.1"/>
    <property type="molecule type" value="Genomic_DNA"/>
</dbReference>
<feature type="domain" description="DDE-1" evidence="1">
    <location>
        <begin position="3"/>
        <end position="108"/>
    </location>
</feature>
<comment type="caution">
    <text evidence="2">The sequence shown here is derived from an EMBL/GenBank/DDBJ whole genome shotgun (WGS) entry which is preliminary data.</text>
</comment>